<keyword evidence="1" id="KW-0812">Transmembrane</keyword>
<dbReference type="RefSeq" id="WP_077932181.1">
    <property type="nucleotide sequence ID" value="NZ_CP014688.1"/>
</dbReference>
<proteinExistence type="predicted"/>
<reference evidence="2 3" key="1">
    <citation type="submission" date="2016-03" db="EMBL/GenBank/DDBJ databases">
        <title>Acetic acid bacteria sequencing.</title>
        <authorList>
            <person name="Brandt J."/>
            <person name="Jakob F."/>
            <person name="Vogel R.F."/>
        </authorList>
    </citation>
    <scope>NUCLEOTIDE SEQUENCE [LARGE SCALE GENOMIC DNA]</scope>
    <source>
        <strain evidence="2 3">TMW2.1084</strain>
        <plasmid evidence="3">pac1084_1</plasmid>
    </source>
</reference>
<geneLocation type="plasmid" evidence="3">
    <name>pac1084_1</name>
</geneLocation>
<keyword evidence="1" id="KW-1133">Transmembrane helix</keyword>
<name>A0A1U9LJB4_9PROT</name>
<evidence type="ECO:0000256" key="1">
    <source>
        <dbReference type="SAM" id="Phobius"/>
    </source>
</evidence>
<sequence length="227" mass="24937">MDNNFEKDQNGEMHFFDPAQRRHRLLFGLSLGLILSGVLVMNHLSAHTARPVPDLSKYALIIGEHDRRVHEGAGEESIGSIATKWSSFYGSPANGNGAEKTVMSNSMGGLQRCLKDQSNFCYLDRAVVGLDTEDITLKGYEAKVRQYPHDEPLWVTNGRNDTPQVAYVGFAGAPVVYRVDRSAFPSEGISAFVHDHGLPLFHVTGDGGQGDLTSVEKGIFYALRTLL</sequence>
<dbReference type="KEGG" id="aper:A0U91_16230"/>
<protein>
    <submittedName>
        <fullName evidence="2">Uncharacterized protein</fullName>
    </submittedName>
</protein>
<gene>
    <name evidence="2" type="ORF">A0U91_16230</name>
</gene>
<keyword evidence="1" id="KW-0472">Membrane</keyword>
<evidence type="ECO:0000313" key="3">
    <source>
        <dbReference type="Proteomes" id="UP000189055"/>
    </source>
</evidence>
<feature type="transmembrane region" description="Helical" evidence="1">
    <location>
        <begin position="25"/>
        <end position="44"/>
    </location>
</feature>
<organism evidence="2 3">
    <name type="scientific">Acetobacter persici</name>
    <dbReference type="NCBI Taxonomy" id="1076596"/>
    <lineage>
        <taxon>Bacteria</taxon>
        <taxon>Pseudomonadati</taxon>
        <taxon>Pseudomonadota</taxon>
        <taxon>Alphaproteobacteria</taxon>
        <taxon>Acetobacterales</taxon>
        <taxon>Acetobacteraceae</taxon>
        <taxon>Acetobacter</taxon>
    </lineage>
</organism>
<evidence type="ECO:0000313" key="2">
    <source>
        <dbReference type="EMBL" id="AQT06554.1"/>
    </source>
</evidence>
<dbReference type="AlphaFoldDB" id="A0A1U9LJB4"/>
<accession>A0A1U9LJB4</accession>
<dbReference type="EMBL" id="CP014688">
    <property type="protein sequence ID" value="AQT06554.1"/>
    <property type="molecule type" value="Genomic_DNA"/>
</dbReference>
<keyword evidence="2" id="KW-0614">Plasmid</keyword>
<dbReference type="Proteomes" id="UP000189055">
    <property type="component" value="Plasmid pAC1084_1"/>
</dbReference>